<dbReference type="RefSeq" id="WP_043371695.1">
    <property type="nucleotide sequence ID" value="NZ_CP006704.1"/>
</dbReference>
<dbReference type="KEGG" id="ctes:O987_08890"/>
<name>A0A076PRA6_COMTE</name>
<feature type="domain" description="DUF7946" evidence="1">
    <location>
        <begin position="7"/>
        <end position="99"/>
    </location>
</feature>
<dbReference type="InterPro" id="IPR057706">
    <property type="entry name" value="DUF7946"/>
</dbReference>
<evidence type="ECO:0000259" key="1">
    <source>
        <dbReference type="Pfam" id="PF25678"/>
    </source>
</evidence>
<organism evidence="3 4">
    <name type="scientific">Comamonas testosteroni TK102</name>
    <dbReference type="NCBI Taxonomy" id="1392005"/>
    <lineage>
        <taxon>Bacteria</taxon>
        <taxon>Pseudomonadati</taxon>
        <taxon>Pseudomonadota</taxon>
        <taxon>Betaproteobacteria</taxon>
        <taxon>Burkholderiales</taxon>
        <taxon>Comamonadaceae</taxon>
        <taxon>Comamonas</taxon>
    </lineage>
</organism>
<dbReference type="HOGENOM" id="CLU_1052561_0_0_4"/>
<evidence type="ECO:0000313" key="3">
    <source>
        <dbReference type="EMBL" id="AIJ45912.1"/>
    </source>
</evidence>
<dbReference type="AlphaFoldDB" id="A0A076PRA6"/>
<reference evidence="3 4" key="1">
    <citation type="journal article" date="2014" name="Genome Announc.">
        <title>Complete Genome Sequence of Polychlorinated Biphenyl Degrader Comamonas testosteroni TK102 (NBRC 109938).</title>
        <authorList>
            <person name="Fukuda K."/>
            <person name="Hosoyama A."/>
            <person name="Tsuchikane K."/>
            <person name="Ohji S."/>
            <person name="Yamazoe A."/>
            <person name="Fujita N."/>
            <person name="Shintani M."/>
            <person name="Kimbara K."/>
        </authorList>
    </citation>
    <scope>NUCLEOTIDE SEQUENCE [LARGE SCALE GENOMIC DNA]</scope>
    <source>
        <strain evidence="3">TK102</strain>
    </source>
</reference>
<evidence type="ECO:0000313" key="4">
    <source>
        <dbReference type="Proteomes" id="UP000028782"/>
    </source>
</evidence>
<dbReference type="Pfam" id="PF25679">
    <property type="entry name" value="DUF7947"/>
    <property type="match status" value="1"/>
</dbReference>
<proteinExistence type="predicted"/>
<accession>A0A076PRA6</accession>
<dbReference type="Proteomes" id="UP000028782">
    <property type="component" value="Chromosome"/>
</dbReference>
<gene>
    <name evidence="3" type="ORF">O987_08890</name>
</gene>
<dbReference type="InterPro" id="IPR057707">
    <property type="entry name" value="DUF7947"/>
</dbReference>
<dbReference type="Pfam" id="PF25678">
    <property type="entry name" value="DUF7946"/>
    <property type="match status" value="1"/>
</dbReference>
<sequence length="264" mass="29242">MSELKLKFHYEHGAANSGRLEIYDAAVALRGIARATSVITHAYLNGEVRTRAEAATGAKIYIETPKRGSFVYEAVIWTAGALTSGVFYDFIKYGFTEAVGKFNHSDEYSKALEKRIEPTIGELPVALESPLEEIHRPIRQDRKIVLTVARPRGEELAVFDAESLQYLQPSTVPAPHEISGNVTKYNSLTGWGKFFDLIERRTVSFSISLESSERTRSLITWSLHENNLGRPGLLHLSANAVVAPTGKIKRYIVHGVSESPLLSA</sequence>
<evidence type="ECO:0000259" key="2">
    <source>
        <dbReference type="Pfam" id="PF25679"/>
    </source>
</evidence>
<dbReference type="EMBL" id="CP006704">
    <property type="protein sequence ID" value="AIJ45912.1"/>
    <property type="molecule type" value="Genomic_DNA"/>
</dbReference>
<feature type="domain" description="DUF7947" evidence="2">
    <location>
        <begin position="175"/>
        <end position="254"/>
    </location>
</feature>
<protein>
    <submittedName>
        <fullName evidence="3">Uncharacterized protein</fullName>
    </submittedName>
</protein>